<sequence>MVGRAFLREAEVAVSAARRARATARASADELVVAVQMGFGTQQLPGVLAALRRRFPQLEVTVFEEPSSAKLERLGRRSCCTSP</sequence>
<accession>A0ABR6BBI2</accession>
<reference evidence="2 3" key="1">
    <citation type="submission" date="2020-08" db="EMBL/GenBank/DDBJ databases">
        <title>Genomic Encyclopedia of Archaeal and Bacterial Type Strains, Phase II (KMG-II): from individual species to whole genera.</title>
        <authorList>
            <person name="Goeker M."/>
        </authorList>
    </citation>
    <scope>NUCLEOTIDE SEQUENCE [LARGE SCALE GENOMIC DNA]</scope>
    <source>
        <strain evidence="2 3">DSM 43850</strain>
    </source>
</reference>
<dbReference type="SUPFAM" id="SSF53850">
    <property type="entry name" value="Periplasmic binding protein-like II"/>
    <property type="match status" value="1"/>
</dbReference>
<feature type="domain" description="LysR substrate-binding" evidence="1">
    <location>
        <begin position="27"/>
        <end position="77"/>
    </location>
</feature>
<dbReference type="EMBL" id="JACJID010000001">
    <property type="protein sequence ID" value="MBA8924233.1"/>
    <property type="molecule type" value="Genomic_DNA"/>
</dbReference>
<organism evidence="2 3">
    <name type="scientific">Kutzneria viridogrisea</name>
    <dbReference type="NCBI Taxonomy" id="47990"/>
    <lineage>
        <taxon>Bacteria</taxon>
        <taxon>Bacillati</taxon>
        <taxon>Actinomycetota</taxon>
        <taxon>Actinomycetes</taxon>
        <taxon>Pseudonocardiales</taxon>
        <taxon>Pseudonocardiaceae</taxon>
        <taxon>Kutzneria</taxon>
    </lineage>
</organism>
<name>A0ABR6BBI2_9PSEU</name>
<proteinExistence type="predicted"/>
<dbReference type="InterPro" id="IPR005119">
    <property type="entry name" value="LysR_subst-bd"/>
</dbReference>
<evidence type="ECO:0000259" key="1">
    <source>
        <dbReference type="Pfam" id="PF03466"/>
    </source>
</evidence>
<gene>
    <name evidence="2" type="ORF">BC739_001430</name>
</gene>
<keyword evidence="2" id="KW-0238">DNA-binding</keyword>
<keyword evidence="3" id="KW-1185">Reference proteome</keyword>
<dbReference type="Pfam" id="PF03466">
    <property type="entry name" value="LysR_substrate"/>
    <property type="match status" value="1"/>
</dbReference>
<comment type="caution">
    <text evidence="2">The sequence shown here is derived from an EMBL/GenBank/DDBJ whole genome shotgun (WGS) entry which is preliminary data.</text>
</comment>
<dbReference type="RefSeq" id="WP_318296007.1">
    <property type="nucleotide sequence ID" value="NZ_JACJID010000001.1"/>
</dbReference>
<evidence type="ECO:0000313" key="3">
    <source>
        <dbReference type="Proteomes" id="UP000517916"/>
    </source>
</evidence>
<dbReference type="Gene3D" id="3.40.190.10">
    <property type="entry name" value="Periplasmic binding protein-like II"/>
    <property type="match status" value="1"/>
</dbReference>
<dbReference type="Proteomes" id="UP000517916">
    <property type="component" value="Unassembled WGS sequence"/>
</dbReference>
<protein>
    <submittedName>
        <fullName evidence="2">DNA-binding transcriptional LysR family regulator</fullName>
    </submittedName>
</protein>
<dbReference type="GO" id="GO:0003677">
    <property type="term" value="F:DNA binding"/>
    <property type="evidence" value="ECO:0007669"/>
    <property type="project" value="UniProtKB-KW"/>
</dbReference>
<evidence type="ECO:0000313" key="2">
    <source>
        <dbReference type="EMBL" id="MBA8924233.1"/>
    </source>
</evidence>